<name>A0A0G0ZLT8_9BACT</name>
<sequence length="354" mass="39087">MTNQVLLSEPEQRLIKNLVDGAACFYPEFCVPTKHLAAAIKEVQSFAPFTALEIFLVGEANHRLPTREKISSDGEKAIIIELLKDLAEIGDFRLPPLARLTAKDIIDLARFLTLGTSATPPSSRLSINSLGPLSFKGQPDEPREGEISMSSIPANEEESGAFDFLKYCIGYNRDVKDEIKRRRQIILSFAGKDYSLQRGVMPSIMGSLEKNGFSVSASCVYNDMATYRQALKYLDCNDPEEQARMVGLSKGNKPGMDGIFYLGAGLIADWSRLGVERPDTSPQDNGRKPRAVSKKLVSKEGASVVVETRLTKGGPTTTLSKKIAILEKEIEQLDEKKRQLDILKQAKAICDQDE</sequence>
<reference evidence="2 3" key="1">
    <citation type="journal article" date="2015" name="Nature">
        <title>rRNA introns, odd ribosomes, and small enigmatic genomes across a large radiation of phyla.</title>
        <authorList>
            <person name="Brown C.T."/>
            <person name="Hug L.A."/>
            <person name="Thomas B.C."/>
            <person name="Sharon I."/>
            <person name="Castelle C.J."/>
            <person name="Singh A."/>
            <person name="Wilkins M.J."/>
            <person name="Williams K.H."/>
            <person name="Banfield J.F."/>
        </authorList>
    </citation>
    <scope>NUCLEOTIDE SEQUENCE [LARGE SCALE GENOMIC DNA]</scope>
</reference>
<feature type="coiled-coil region" evidence="1">
    <location>
        <begin position="316"/>
        <end position="346"/>
    </location>
</feature>
<evidence type="ECO:0000256" key="1">
    <source>
        <dbReference type="SAM" id="Coils"/>
    </source>
</evidence>
<dbReference type="Proteomes" id="UP000034380">
    <property type="component" value="Unassembled WGS sequence"/>
</dbReference>
<gene>
    <name evidence="2" type="ORF">UU70_C0003G0004</name>
</gene>
<accession>A0A0G0ZLT8</accession>
<keyword evidence="1" id="KW-0175">Coiled coil</keyword>
<dbReference type="AlphaFoldDB" id="A0A0G0ZLT8"/>
<dbReference type="EMBL" id="LCBQ01000003">
    <property type="protein sequence ID" value="KKS13948.1"/>
    <property type="molecule type" value="Genomic_DNA"/>
</dbReference>
<proteinExistence type="predicted"/>
<organism evidence="2 3">
    <name type="scientific">Candidatus Yanofskybacteria bacterium GW2011_GWA1_41_6</name>
    <dbReference type="NCBI Taxonomy" id="1619020"/>
    <lineage>
        <taxon>Bacteria</taxon>
        <taxon>Candidatus Yanofskyibacteriota</taxon>
    </lineage>
</organism>
<evidence type="ECO:0000313" key="2">
    <source>
        <dbReference type="EMBL" id="KKS13948.1"/>
    </source>
</evidence>
<evidence type="ECO:0000313" key="3">
    <source>
        <dbReference type="Proteomes" id="UP000034380"/>
    </source>
</evidence>
<protein>
    <submittedName>
        <fullName evidence="2">Uncharacterized protein</fullName>
    </submittedName>
</protein>
<comment type="caution">
    <text evidence="2">The sequence shown here is derived from an EMBL/GenBank/DDBJ whole genome shotgun (WGS) entry which is preliminary data.</text>
</comment>